<keyword evidence="2" id="KW-1185">Reference proteome</keyword>
<evidence type="ECO:0000313" key="1">
    <source>
        <dbReference type="EMBL" id="GFS22781.1"/>
    </source>
</evidence>
<organism evidence="1 2">
    <name type="scientific">Elysia marginata</name>
    <dbReference type="NCBI Taxonomy" id="1093978"/>
    <lineage>
        <taxon>Eukaryota</taxon>
        <taxon>Metazoa</taxon>
        <taxon>Spiralia</taxon>
        <taxon>Lophotrochozoa</taxon>
        <taxon>Mollusca</taxon>
        <taxon>Gastropoda</taxon>
        <taxon>Heterobranchia</taxon>
        <taxon>Euthyneura</taxon>
        <taxon>Panpulmonata</taxon>
        <taxon>Sacoglossa</taxon>
        <taxon>Placobranchoidea</taxon>
        <taxon>Plakobranchidae</taxon>
        <taxon>Elysia</taxon>
    </lineage>
</organism>
<proteinExistence type="predicted"/>
<dbReference type="EMBL" id="BMAT01010226">
    <property type="protein sequence ID" value="GFS22781.1"/>
    <property type="molecule type" value="Genomic_DNA"/>
</dbReference>
<evidence type="ECO:0000313" key="2">
    <source>
        <dbReference type="Proteomes" id="UP000762676"/>
    </source>
</evidence>
<dbReference type="Proteomes" id="UP000762676">
    <property type="component" value="Unassembled WGS sequence"/>
</dbReference>
<protein>
    <submittedName>
        <fullName evidence="1">Uncharacterized protein</fullName>
    </submittedName>
</protein>
<comment type="caution">
    <text evidence="1">The sequence shown here is derived from an EMBL/GenBank/DDBJ whole genome shotgun (WGS) entry which is preliminary data.</text>
</comment>
<sequence length="118" mass="13595">MVATGLHRMVFYSNSSNRTAQNGLLQSWLQRGYTEWSFYSNSSNRTAQNGLKLQSWLQRGYTEWSFKIILAATEPHRMVFYSHSTHRMVFYSYGSNGPAQNGRDEEHAQVSFALLSCD</sequence>
<gene>
    <name evidence="1" type="ORF">ElyMa_005117400</name>
</gene>
<reference evidence="1 2" key="1">
    <citation type="journal article" date="2021" name="Elife">
        <title>Chloroplast acquisition without the gene transfer in kleptoplastic sea slugs, Plakobranchus ocellatus.</title>
        <authorList>
            <person name="Maeda T."/>
            <person name="Takahashi S."/>
            <person name="Yoshida T."/>
            <person name="Shimamura S."/>
            <person name="Takaki Y."/>
            <person name="Nagai Y."/>
            <person name="Toyoda A."/>
            <person name="Suzuki Y."/>
            <person name="Arimoto A."/>
            <person name="Ishii H."/>
            <person name="Satoh N."/>
            <person name="Nishiyama T."/>
            <person name="Hasebe M."/>
            <person name="Maruyama T."/>
            <person name="Minagawa J."/>
            <person name="Obokata J."/>
            <person name="Shigenobu S."/>
        </authorList>
    </citation>
    <scope>NUCLEOTIDE SEQUENCE [LARGE SCALE GENOMIC DNA]</scope>
</reference>
<accession>A0AAV4JN22</accession>
<name>A0AAV4JN22_9GAST</name>
<dbReference type="AlphaFoldDB" id="A0AAV4JN22"/>